<proteinExistence type="predicted"/>
<evidence type="ECO:0000313" key="2">
    <source>
        <dbReference type="Proteomes" id="UP000183569"/>
    </source>
</evidence>
<evidence type="ECO:0000313" key="1">
    <source>
        <dbReference type="EMBL" id="SCX55222.1"/>
    </source>
</evidence>
<organism evidence="1 2">
    <name type="scientific">Kosakonia sacchari</name>
    <dbReference type="NCBI Taxonomy" id="1158459"/>
    <lineage>
        <taxon>Bacteria</taxon>
        <taxon>Pseudomonadati</taxon>
        <taxon>Pseudomonadota</taxon>
        <taxon>Gammaproteobacteria</taxon>
        <taxon>Enterobacterales</taxon>
        <taxon>Enterobacteriaceae</taxon>
        <taxon>Kosakonia</taxon>
    </lineage>
</organism>
<dbReference type="AlphaFoldDB" id="A0A1G4YP39"/>
<gene>
    <name evidence="1" type="ORF">SAMN02927897_03122</name>
</gene>
<name>A0A1G4YP39_9ENTR</name>
<dbReference type="Proteomes" id="UP000183569">
    <property type="component" value="Unassembled WGS sequence"/>
</dbReference>
<protein>
    <submittedName>
        <fullName evidence="1">Uncharacterized protein</fullName>
    </submittedName>
</protein>
<accession>A0A1G4YP39</accession>
<dbReference type="EMBL" id="FMUI01000009">
    <property type="protein sequence ID" value="SCX55222.1"/>
    <property type="molecule type" value="Genomic_DNA"/>
</dbReference>
<sequence>MHGNSSSCAFFAIKNLFMGGATQKKQLSVEFIPLSGKIGRTLIFCCFIVIETVKAANI</sequence>
<comment type="caution">
    <text evidence="1">The sequence shown here is derived from an EMBL/GenBank/DDBJ whole genome shotgun (WGS) entry which is preliminary data.</text>
</comment>
<reference evidence="1 2" key="1">
    <citation type="submission" date="2016-10" db="EMBL/GenBank/DDBJ databases">
        <authorList>
            <person name="Varghese N."/>
            <person name="Submissions S."/>
        </authorList>
    </citation>
    <scope>NUCLEOTIDE SEQUENCE [LARGE SCALE GENOMIC DNA]</scope>
    <source>
        <strain evidence="1 2">CGMCC 1.12102</strain>
    </source>
</reference>